<dbReference type="EMBL" id="FNOU01000003">
    <property type="protein sequence ID" value="SDX50537.1"/>
    <property type="molecule type" value="Genomic_DNA"/>
</dbReference>
<proteinExistence type="predicted"/>
<dbReference type="OrthoDB" id="45689at2"/>
<accession>A0A1H3C8Q7</accession>
<name>A0A1H3C8Q7_EUBBA</name>
<dbReference type="RefSeq" id="WP_090243200.1">
    <property type="nucleotide sequence ID" value="NZ_FNOU01000003.1"/>
</dbReference>
<dbReference type="InterPro" id="IPR010181">
    <property type="entry name" value="CGCAxxGCC_motif"/>
</dbReference>
<gene>
    <name evidence="1" type="ORF">SAMN04488579_1035</name>
</gene>
<dbReference type="Pfam" id="PF09719">
    <property type="entry name" value="C_GCAxxG_C_C"/>
    <property type="match status" value="1"/>
</dbReference>
<dbReference type="AlphaFoldDB" id="A0A1H3C8Q7"/>
<organism evidence="1 2">
    <name type="scientific">Eubacterium barkeri</name>
    <name type="common">Clostridium barkeri</name>
    <dbReference type="NCBI Taxonomy" id="1528"/>
    <lineage>
        <taxon>Bacteria</taxon>
        <taxon>Bacillati</taxon>
        <taxon>Bacillota</taxon>
        <taxon>Clostridia</taxon>
        <taxon>Eubacteriales</taxon>
        <taxon>Eubacteriaceae</taxon>
        <taxon>Eubacterium</taxon>
    </lineage>
</organism>
<evidence type="ECO:0000313" key="1">
    <source>
        <dbReference type="EMBL" id="SDX50537.1"/>
    </source>
</evidence>
<sequence>MVRYIDVYNNFGKDQPVERQPLFHMNCAEVLLRTANAEYNLGLSEKDFKLMTGFGGGFYSGKTCGAFIGALAALSAKYAEDRPSTQEKVQQGAKLLVDAFTKEFGGMDCETIKALHRDEVTACNPVKERSFKVLQEVIALLEGQRKDA</sequence>
<evidence type="ECO:0000313" key="2">
    <source>
        <dbReference type="Proteomes" id="UP000199652"/>
    </source>
</evidence>
<dbReference type="NCBIfam" id="TIGR01909">
    <property type="entry name" value="C_GCAxxG_C_C"/>
    <property type="match status" value="1"/>
</dbReference>
<keyword evidence="2" id="KW-1185">Reference proteome</keyword>
<protein>
    <submittedName>
        <fullName evidence="1">C_GCAxxG_C_C family probable redox protein</fullName>
    </submittedName>
</protein>
<dbReference type="STRING" id="1528.SAMN04488579_1035"/>
<dbReference type="Proteomes" id="UP000199652">
    <property type="component" value="Unassembled WGS sequence"/>
</dbReference>
<reference evidence="2" key="1">
    <citation type="submission" date="2016-10" db="EMBL/GenBank/DDBJ databases">
        <authorList>
            <person name="Varghese N."/>
            <person name="Submissions S."/>
        </authorList>
    </citation>
    <scope>NUCLEOTIDE SEQUENCE [LARGE SCALE GENOMIC DNA]</scope>
    <source>
        <strain evidence="2">VPI 5359</strain>
    </source>
</reference>